<dbReference type="InterPro" id="IPR027417">
    <property type="entry name" value="P-loop_NTPase"/>
</dbReference>
<evidence type="ECO:0000256" key="9">
    <source>
        <dbReference type="ARBA" id="ARBA00023065"/>
    </source>
</evidence>
<proteinExistence type="inferred from homology"/>
<evidence type="ECO:0000256" key="6">
    <source>
        <dbReference type="ARBA" id="ARBA00022781"/>
    </source>
</evidence>
<evidence type="ECO:0000256" key="5">
    <source>
        <dbReference type="ARBA" id="ARBA00022741"/>
    </source>
</evidence>
<keyword evidence="11" id="KW-0139">CF(1)</keyword>
<dbReference type="OrthoDB" id="758069at2759"/>
<evidence type="ECO:0000256" key="12">
    <source>
        <dbReference type="ARBA" id="ARBA00023310"/>
    </source>
</evidence>
<keyword evidence="8" id="KW-1278">Translocase</keyword>
<evidence type="ECO:0000256" key="7">
    <source>
        <dbReference type="ARBA" id="ARBA00022840"/>
    </source>
</evidence>
<dbReference type="GO" id="GO:0009535">
    <property type="term" value="C:chloroplast thylakoid membrane"/>
    <property type="evidence" value="ECO:0007669"/>
    <property type="project" value="TreeGrafter"/>
</dbReference>
<dbReference type="EMBL" id="JAGYWB010000006">
    <property type="protein sequence ID" value="KAI0519642.1"/>
    <property type="molecule type" value="Genomic_DNA"/>
</dbReference>
<comment type="similarity">
    <text evidence="2">Belongs to the ATPase alpha/beta chains family.</text>
</comment>
<dbReference type="SUPFAM" id="SSF47917">
    <property type="entry name" value="C-terminal domain of alpha and beta subunits of F1 ATP synthase"/>
    <property type="match status" value="1"/>
</dbReference>
<name>A0A8T3BR05_DENNO</name>
<comment type="caution">
    <text evidence="15">The sequence shown here is derived from an EMBL/GenBank/DDBJ whole genome shotgun (WGS) entry which is preliminary data.</text>
</comment>
<comment type="catalytic activity">
    <reaction evidence="13">
        <text>ATP + H2O + 4 H(+)(in) = ADP + phosphate + 5 H(+)(out)</text>
        <dbReference type="Rhea" id="RHEA:57720"/>
        <dbReference type="ChEBI" id="CHEBI:15377"/>
        <dbReference type="ChEBI" id="CHEBI:15378"/>
        <dbReference type="ChEBI" id="CHEBI:30616"/>
        <dbReference type="ChEBI" id="CHEBI:43474"/>
        <dbReference type="ChEBI" id="CHEBI:456216"/>
        <dbReference type="EC" id="7.1.2.2"/>
    </reaction>
</comment>
<evidence type="ECO:0000256" key="13">
    <source>
        <dbReference type="ARBA" id="ARBA00048383"/>
    </source>
</evidence>
<dbReference type="SMR" id="A0A8T3BR05"/>
<keyword evidence="9" id="KW-0406">Ion transport</keyword>
<dbReference type="Proteomes" id="UP000829196">
    <property type="component" value="Unassembled WGS sequence"/>
</dbReference>
<dbReference type="PANTHER" id="PTHR15184">
    <property type="entry name" value="ATP SYNTHASE"/>
    <property type="match status" value="1"/>
</dbReference>
<dbReference type="GO" id="GO:0042776">
    <property type="term" value="P:proton motive force-driven mitochondrial ATP synthesis"/>
    <property type="evidence" value="ECO:0007669"/>
    <property type="project" value="TreeGrafter"/>
</dbReference>
<dbReference type="GO" id="GO:0045259">
    <property type="term" value="C:proton-transporting ATP synthase complex"/>
    <property type="evidence" value="ECO:0007669"/>
    <property type="project" value="UniProtKB-KW"/>
</dbReference>
<keyword evidence="16" id="KW-1185">Reference proteome</keyword>
<dbReference type="Gene3D" id="1.10.1140.10">
    <property type="entry name" value="Bovine Mitochondrial F1-atpase, Atp Synthase Beta Chain, Chain D, domain 3"/>
    <property type="match status" value="1"/>
</dbReference>
<evidence type="ECO:0000256" key="3">
    <source>
        <dbReference type="ARBA" id="ARBA00012473"/>
    </source>
</evidence>
<dbReference type="EC" id="7.1.2.2" evidence="3"/>
<evidence type="ECO:0000256" key="1">
    <source>
        <dbReference type="ARBA" id="ARBA00004170"/>
    </source>
</evidence>
<reference evidence="15" key="1">
    <citation type="journal article" date="2022" name="Front. Genet.">
        <title>Chromosome-Scale Assembly of the Dendrobium nobile Genome Provides Insights Into the Molecular Mechanism of the Biosynthesis of the Medicinal Active Ingredient of Dendrobium.</title>
        <authorList>
            <person name="Xu Q."/>
            <person name="Niu S.-C."/>
            <person name="Li K.-L."/>
            <person name="Zheng P.-J."/>
            <person name="Zhang X.-J."/>
            <person name="Jia Y."/>
            <person name="Liu Y."/>
            <person name="Niu Y.-X."/>
            <person name="Yu L.-H."/>
            <person name="Chen D.-F."/>
            <person name="Zhang G.-Q."/>
        </authorList>
    </citation>
    <scope>NUCLEOTIDE SEQUENCE</scope>
    <source>
        <tissue evidence="15">Leaf</tissue>
    </source>
</reference>
<dbReference type="GO" id="GO:0046933">
    <property type="term" value="F:proton-transporting ATP synthase activity, rotational mechanism"/>
    <property type="evidence" value="ECO:0007669"/>
    <property type="project" value="TreeGrafter"/>
</dbReference>
<keyword evidence="7" id="KW-0067">ATP-binding</keyword>
<evidence type="ECO:0000259" key="14">
    <source>
        <dbReference type="Pfam" id="PF22919"/>
    </source>
</evidence>
<keyword evidence="5" id="KW-0547">Nucleotide-binding</keyword>
<keyword evidence="4" id="KW-0813">Transport</keyword>
<dbReference type="GO" id="GO:0005524">
    <property type="term" value="F:ATP binding"/>
    <property type="evidence" value="ECO:0007669"/>
    <property type="project" value="UniProtKB-KW"/>
</dbReference>
<comment type="subcellular location">
    <subcellularLocation>
        <location evidence="1">Membrane</location>
        <topology evidence="1">Peripheral membrane protein</topology>
    </subcellularLocation>
</comment>
<evidence type="ECO:0000256" key="4">
    <source>
        <dbReference type="ARBA" id="ARBA00022448"/>
    </source>
</evidence>
<organism evidence="15 16">
    <name type="scientific">Dendrobium nobile</name>
    <name type="common">Orchid</name>
    <dbReference type="NCBI Taxonomy" id="94219"/>
    <lineage>
        <taxon>Eukaryota</taxon>
        <taxon>Viridiplantae</taxon>
        <taxon>Streptophyta</taxon>
        <taxon>Embryophyta</taxon>
        <taxon>Tracheophyta</taxon>
        <taxon>Spermatophyta</taxon>
        <taxon>Magnoliopsida</taxon>
        <taxon>Liliopsida</taxon>
        <taxon>Asparagales</taxon>
        <taxon>Orchidaceae</taxon>
        <taxon>Epidendroideae</taxon>
        <taxon>Malaxideae</taxon>
        <taxon>Dendrobiinae</taxon>
        <taxon>Dendrobium</taxon>
    </lineage>
</organism>
<dbReference type="SUPFAM" id="SSF52540">
    <property type="entry name" value="P-loop containing nucleoside triphosphate hydrolases"/>
    <property type="match status" value="1"/>
</dbReference>
<sequence length="134" mass="15561">MDDLTDPTLAMTFAHLYATTILLRGLAAKGIYPTVDPLDSMSTMLQPRIISEEYYETAQRVKQTSQHYKELRDIIAILWLDKLSIEDHFIVARARKNERFLSQPFFEKSLLDLQGKMLVLQKQFRGFNSSFSKN</sequence>
<dbReference type="InterPro" id="IPR050053">
    <property type="entry name" value="ATPase_alpha/beta_chains"/>
</dbReference>
<feature type="domain" description="ATP synthase A/B type C-terminal" evidence="14">
    <location>
        <begin position="49"/>
        <end position="108"/>
    </location>
</feature>
<evidence type="ECO:0000313" key="16">
    <source>
        <dbReference type="Proteomes" id="UP000829196"/>
    </source>
</evidence>
<dbReference type="InterPro" id="IPR055190">
    <property type="entry name" value="ATP-synt_VA_C"/>
</dbReference>
<keyword evidence="10" id="KW-0472">Membrane</keyword>
<evidence type="ECO:0000313" key="15">
    <source>
        <dbReference type="EMBL" id="KAI0519642.1"/>
    </source>
</evidence>
<protein>
    <recommendedName>
        <fullName evidence="3">H(+)-transporting two-sector ATPase</fullName>
        <ecNumber evidence="3">7.1.2.2</ecNumber>
    </recommendedName>
</protein>
<evidence type="ECO:0000256" key="11">
    <source>
        <dbReference type="ARBA" id="ARBA00023196"/>
    </source>
</evidence>
<accession>A0A8T3BR05</accession>
<evidence type="ECO:0000256" key="8">
    <source>
        <dbReference type="ARBA" id="ARBA00022967"/>
    </source>
</evidence>
<dbReference type="InterPro" id="IPR024034">
    <property type="entry name" value="ATPase_F1/V1_b/a_C"/>
</dbReference>
<dbReference type="AlphaFoldDB" id="A0A8T3BR05"/>
<dbReference type="Gene3D" id="3.40.50.300">
    <property type="entry name" value="P-loop containing nucleotide triphosphate hydrolases"/>
    <property type="match status" value="1"/>
</dbReference>
<keyword evidence="12" id="KW-0066">ATP synthesis</keyword>
<gene>
    <name evidence="15" type="ORF">KFK09_007096</name>
</gene>
<evidence type="ECO:0000256" key="10">
    <source>
        <dbReference type="ARBA" id="ARBA00023136"/>
    </source>
</evidence>
<evidence type="ECO:0000256" key="2">
    <source>
        <dbReference type="ARBA" id="ARBA00008936"/>
    </source>
</evidence>
<keyword evidence="6" id="KW-0375">Hydrogen ion transport</keyword>
<dbReference type="GO" id="GO:0005739">
    <property type="term" value="C:mitochondrion"/>
    <property type="evidence" value="ECO:0007669"/>
    <property type="project" value="GOC"/>
</dbReference>
<dbReference type="PANTHER" id="PTHR15184:SF71">
    <property type="entry name" value="ATP SYNTHASE SUBUNIT BETA, MITOCHONDRIAL"/>
    <property type="match status" value="1"/>
</dbReference>
<dbReference type="Pfam" id="PF22919">
    <property type="entry name" value="ATP-synt_VA_C"/>
    <property type="match status" value="1"/>
</dbReference>